<reference evidence="1" key="1">
    <citation type="submission" date="2019-11" db="EMBL/GenBank/DDBJ databases">
        <authorList>
            <person name="Feng L."/>
        </authorList>
    </citation>
    <scope>NUCLEOTIDE SEQUENCE</scope>
    <source>
        <strain evidence="1">SsimulansLFYP27</strain>
    </source>
</reference>
<proteinExistence type="predicted"/>
<dbReference type="SUPFAM" id="SSF52540">
    <property type="entry name" value="P-loop containing nucleoside triphosphate hydrolases"/>
    <property type="match status" value="1"/>
</dbReference>
<dbReference type="PANTHER" id="PTHR37816:SF3">
    <property type="entry name" value="MODULATES DNA TOPOLOGY"/>
    <property type="match status" value="1"/>
</dbReference>
<evidence type="ECO:0000313" key="1">
    <source>
        <dbReference type="EMBL" id="VYU12754.1"/>
    </source>
</evidence>
<dbReference type="PANTHER" id="PTHR37816">
    <property type="entry name" value="YALI0E33011P"/>
    <property type="match status" value="1"/>
</dbReference>
<protein>
    <submittedName>
        <fullName evidence="1">Topology modulation protein</fullName>
    </submittedName>
</protein>
<organism evidence="1">
    <name type="scientific">Staphylococcus simulans</name>
    <dbReference type="NCBI Taxonomy" id="1286"/>
    <lineage>
        <taxon>Bacteria</taxon>
        <taxon>Bacillati</taxon>
        <taxon>Bacillota</taxon>
        <taxon>Bacilli</taxon>
        <taxon>Bacillales</taxon>
        <taxon>Staphylococcaceae</taxon>
        <taxon>Staphylococcus</taxon>
    </lineage>
</organism>
<name>A0A6N3CBM6_STASI</name>
<dbReference type="AlphaFoldDB" id="A0A6N3CBM6"/>
<dbReference type="RefSeq" id="WP_002479992.1">
    <property type="nucleotide sequence ID" value="NZ_CACRUO010000031.1"/>
</dbReference>
<accession>A0A6N3CBM6</accession>
<dbReference type="Pfam" id="PF13238">
    <property type="entry name" value="AAA_18"/>
    <property type="match status" value="1"/>
</dbReference>
<sequence>MAERILVIGSPGTGKSTFAKQLSQKMNIPVFHLDKLFWKNDHETINQEEFIKQIEKVIAENEYWIIDGNYRDTLPLRLEQAELVIWLKAPRWKCILNVVKRYFRLLKNEDTGGNPKSMRLEFVKYIWDFPMNHFPSIIQAKTNSLNRAKWIELNGFKEMKHFMRESEFKIKH</sequence>
<dbReference type="EMBL" id="CACRUO010000031">
    <property type="protein sequence ID" value="VYU12754.1"/>
    <property type="molecule type" value="Genomic_DNA"/>
</dbReference>
<dbReference type="InterPro" id="IPR027417">
    <property type="entry name" value="P-loop_NTPase"/>
</dbReference>
<dbReference type="Gene3D" id="3.40.50.300">
    <property type="entry name" value="P-loop containing nucleotide triphosphate hydrolases"/>
    <property type="match status" value="1"/>
</dbReference>
<gene>
    <name evidence="1" type="ORF">SSLFYP27_01491</name>
</gene>
<dbReference type="InterPro" id="IPR052922">
    <property type="entry name" value="Cytidylate_Kinase-2"/>
</dbReference>